<name>F4LK32_TREBD</name>
<gene>
    <name evidence="2" type="ordered locus">Trebr_2079</name>
</gene>
<evidence type="ECO:0000313" key="3">
    <source>
        <dbReference type="Proteomes" id="UP000006546"/>
    </source>
</evidence>
<evidence type="ECO:0000313" key="2">
    <source>
        <dbReference type="EMBL" id="AEE17494.1"/>
    </source>
</evidence>
<keyword evidence="3" id="KW-1185">Reference proteome</keyword>
<proteinExistence type="predicted"/>
<evidence type="ECO:0000256" key="1">
    <source>
        <dbReference type="SAM" id="SignalP"/>
    </source>
</evidence>
<dbReference type="AlphaFoldDB" id="F4LK32"/>
<reference evidence="3" key="1">
    <citation type="submission" date="2011-04" db="EMBL/GenBank/DDBJ databases">
        <title>The complete genome of Treponema brennaborense DSM 12168.</title>
        <authorList>
            <person name="Lucas S."/>
            <person name="Han J."/>
            <person name="Lapidus A."/>
            <person name="Bruce D."/>
            <person name="Goodwin L."/>
            <person name="Pitluck S."/>
            <person name="Peters L."/>
            <person name="Kyrpides N."/>
            <person name="Mavromatis K."/>
            <person name="Ivanova N."/>
            <person name="Mikhailova N."/>
            <person name="Pagani I."/>
            <person name="Teshima H."/>
            <person name="Detter J.C."/>
            <person name="Tapia R."/>
            <person name="Han C."/>
            <person name="Land M."/>
            <person name="Hauser L."/>
            <person name="Markowitz V."/>
            <person name="Cheng J.-F."/>
            <person name="Hugenholtz P."/>
            <person name="Woyke T."/>
            <person name="Wu D."/>
            <person name="Gronow S."/>
            <person name="Wellnitz S."/>
            <person name="Brambilla E."/>
            <person name="Klenk H.-P."/>
            <person name="Eisen J.A."/>
        </authorList>
    </citation>
    <scope>NUCLEOTIDE SEQUENCE [LARGE SCALE GENOMIC DNA]</scope>
    <source>
        <strain evidence="3">DSM 12168 / CIP 105900 / DD5/3</strain>
    </source>
</reference>
<sequence length="217" mass="23995">MKSTYMRSAAAAFLAISVVLLSSCLSSSKKTAADDPNFLGDFNPIQLENGMALTSLFGNTKPKELEIYLIPRTNIVEIYFRDMANKVCLILEQKQRDMIQQSALQFLEGAENGTLADYKPSAKNAYAETTCSLGWGVTGVARVTEKAVAQFNHEYLDGKPYYLVRLLPGPDTADSEVYSPKVELYFSPAQLRDFCAAIDQSALQALVDEREAKAYAY</sequence>
<feature type="signal peptide" evidence="1">
    <location>
        <begin position="1"/>
        <end position="32"/>
    </location>
</feature>
<dbReference type="eggNOG" id="ENOG5031C89">
    <property type="taxonomic scope" value="Bacteria"/>
</dbReference>
<dbReference type="EMBL" id="CP002696">
    <property type="protein sequence ID" value="AEE17494.1"/>
    <property type="molecule type" value="Genomic_DNA"/>
</dbReference>
<protein>
    <recommendedName>
        <fullName evidence="4">Lipoprotein</fullName>
    </recommendedName>
</protein>
<organism evidence="2 3">
    <name type="scientific">Treponema brennaborense (strain DSM 12168 / CIP 105900 / DD5/3)</name>
    <dbReference type="NCBI Taxonomy" id="906968"/>
    <lineage>
        <taxon>Bacteria</taxon>
        <taxon>Pseudomonadati</taxon>
        <taxon>Spirochaetota</taxon>
        <taxon>Spirochaetia</taxon>
        <taxon>Spirochaetales</taxon>
        <taxon>Treponemataceae</taxon>
        <taxon>Treponema</taxon>
    </lineage>
</organism>
<dbReference type="STRING" id="906968.Trebr_2079"/>
<keyword evidence="1" id="KW-0732">Signal</keyword>
<dbReference type="KEGG" id="tbe:Trebr_2079"/>
<dbReference type="Proteomes" id="UP000006546">
    <property type="component" value="Chromosome"/>
</dbReference>
<evidence type="ECO:0008006" key="4">
    <source>
        <dbReference type="Google" id="ProtNLM"/>
    </source>
</evidence>
<dbReference type="OrthoDB" id="361109at2"/>
<dbReference type="PROSITE" id="PS51257">
    <property type="entry name" value="PROKAR_LIPOPROTEIN"/>
    <property type="match status" value="1"/>
</dbReference>
<dbReference type="HOGENOM" id="CLU_1160688_0_0_12"/>
<accession>F4LK32</accession>
<dbReference type="RefSeq" id="WP_013759197.1">
    <property type="nucleotide sequence ID" value="NC_015500.1"/>
</dbReference>
<feature type="chain" id="PRO_5003317733" description="Lipoprotein" evidence="1">
    <location>
        <begin position="33"/>
        <end position="217"/>
    </location>
</feature>